<evidence type="ECO:0000256" key="1">
    <source>
        <dbReference type="SAM" id="MobiDB-lite"/>
    </source>
</evidence>
<sequence>MTDAERDQHVLELLTEAQATVKNKQNGPEQEASMGADGKIMNTKKHAEAGLTDACAVLHERNDESSVNQLIARKQKKRNTIVAWYLRWEEKREIKWLLKIIKVKTAASLKEAPALDAEVKALHTKTKELTENAKANPRPSMPPARDDPDDIFIRPADAPLSRYEELVKAHNEVVEQYAAVEAQVWKLKRRVVDFTKAMKEVDAANAGAGERLEKLKGAGKTRKSKEARKFTKLDHDVEALDNAARSLGRQVEEVEKDLRVARGVLKGVDG</sequence>
<dbReference type="EMBL" id="ML995845">
    <property type="protein sequence ID" value="KAF2768322.1"/>
    <property type="molecule type" value="Genomic_DNA"/>
</dbReference>
<accession>A0A6G1L6V5</accession>
<evidence type="ECO:0000313" key="2">
    <source>
        <dbReference type="EMBL" id="KAF2768322.1"/>
    </source>
</evidence>
<feature type="region of interest" description="Disordered" evidence="1">
    <location>
        <begin position="126"/>
        <end position="150"/>
    </location>
</feature>
<protein>
    <submittedName>
        <fullName evidence="2">Uncharacterized protein</fullName>
    </submittedName>
</protein>
<reference evidence="2" key="1">
    <citation type="journal article" date="2020" name="Stud. Mycol.">
        <title>101 Dothideomycetes genomes: a test case for predicting lifestyles and emergence of pathogens.</title>
        <authorList>
            <person name="Haridas S."/>
            <person name="Albert R."/>
            <person name="Binder M."/>
            <person name="Bloem J."/>
            <person name="Labutti K."/>
            <person name="Salamov A."/>
            <person name="Andreopoulos B."/>
            <person name="Baker S."/>
            <person name="Barry K."/>
            <person name="Bills G."/>
            <person name="Bluhm B."/>
            <person name="Cannon C."/>
            <person name="Castanera R."/>
            <person name="Culley D."/>
            <person name="Daum C."/>
            <person name="Ezra D."/>
            <person name="Gonzalez J."/>
            <person name="Henrissat B."/>
            <person name="Kuo A."/>
            <person name="Liang C."/>
            <person name="Lipzen A."/>
            <person name="Lutzoni F."/>
            <person name="Magnuson J."/>
            <person name="Mondo S."/>
            <person name="Nolan M."/>
            <person name="Ohm R."/>
            <person name="Pangilinan J."/>
            <person name="Park H.-J."/>
            <person name="Ramirez L."/>
            <person name="Alfaro M."/>
            <person name="Sun H."/>
            <person name="Tritt A."/>
            <person name="Yoshinaga Y."/>
            <person name="Zwiers L.-H."/>
            <person name="Turgeon B."/>
            <person name="Goodwin S."/>
            <person name="Spatafora J."/>
            <person name="Crous P."/>
            <person name="Grigoriev I."/>
        </authorList>
    </citation>
    <scope>NUCLEOTIDE SEQUENCE</scope>
    <source>
        <strain evidence="2">CBS 116005</strain>
    </source>
</reference>
<evidence type="ECO:0000313" key="3">
    <source>
        <dbReference type="Proteomes" id="UP000799436"/>
    </source>
</evidence>
<dbReference type="Proteomes" id="UP000799436">
    <property type="component" value="Unassembled WGS sequence"/>
</dbReference>
<organism evidence="2 3">
    <name type="scientific">Teratosphaeria nubilosa</name>
    <dbReference type="NCBI Taxonomy" id="161662"/>
    <lineage>
        <taxon>Eukaryota</taxon>
        <taxon>Fungi</taxon>
        <taxon>Dikarya</taxon>
        <taxon>Ascomycota</taxon>
        <taxon>Pezizomycotina</taxon>
        <taxon>Dothideomycetes</taxon>
        <taxon>Dothideomycetidae</taxon>
        <taxon>Mycosphaerellales</taxon>
        <taxon>Teratosphaeriaceae</taxon>
        <taxon>Teratosphaeria</taxon>
    </lineage>
</organism>
<name>A0A6G1L6V5_9PEZI</name>
<dbReference type="OrthoDB" id="3873733at2759"/>
<gene>
    <name evidence="2" type="ORF">EJ03DRAFT_352237</name>
</gene>
<proteinExistence type="predicted"/>
<keyword evidence="3" id="KW-1185">Reference proteome</keyword>
<dbReference type="AlphaFoldDB" id="A0A6G1L6V5"/>